<dbReference type="SUPFAM" id="SSF103473">
    <property type="entry name" value="MFS general substrate transporter"/>
    <property type="match status" value="1"/>
</dbReference>
<feature type="transmembrane region" description="Helical" evidence="8">
    <location>
        <begin position="94"/>
        <end position="113"/>
    </location>
</feature>
<keyword evidence="8" id="KW-0997">Cell inner membrane</keyword>
<evidence type="ECO:0000259" key="9">
    <source>
        <dbReference type="PROSITE" id="PS50850"/>
    </source>
</evidence>
<dbReference type="AlphaFoldDB" id="A0A0D0RHV1"/>
<feature type="transmembrane region" description="Helical" evidence="8">
    <location>
        <begin position="45"/>
        <end position="63"/>
    </location>
</feature>
<keyword evidence="6 8" id="KW-1133">Transmembrane helix</keyword>
<evidence type="ECO:0000256" key="1">
    <source>
        <dbReference type="ARBA" id="ARBA00004651"/>
    </source>
</evidence>
<dbReference type="CDD" id="cd17320">
    <property type="entry name" value="MFS_MdfA_MDR_like"/>
    <property type="match status" value="1"/>
</dbReference>
<comment type="subcellular location">
    <subcellularLocation>
        <location evidence="8">Cell inner membrane</location>
        <topology evidence="8">Multi-pass membrane protein</topology>
    </subcellularLocation>
    <subcellularLocation>
        <location evidence="1">Cell membrane</location>
        <topology evidence="1">Multi-pass membrane protein</topology>
    </subcellularLocation>
</comment>
<dbReference type="InterPro" id="IPR036259">
    <property type="entry name" value="MFS_trans_sf"/>
</dbReference>
<feature type="domain" description="Major facilitator superfamily (MFS) profile" evidence="9">
    <location>
        <begin position="6"/>
        <end position="392"/>
    </location>
</feature>
<keyword evidence="4" id="KW-1003">Cell membrane</keyword>
<dbReference type="PROSITE" id="PS50850">
    <property type="entry name" value="MFS"/>
    <property type="match status" value="1"/>
</dbReference>
<evidence type="ECO:0000256" key="8">
    <source>
        <dbReference type="RuleBase" id="RU365088"/>
    </source>
</evidence>
<proteinExistence type="inferred from homology"/>
<feature type="transmembrane region" description="Helical" evidence="8">
    <location>
        <begin position="207"/>
        <end position="232"/>
    </location>
</feature>
<feature type="transmembrane region" description="Helical" evidence="8">
    <location>
        <begin position="304"/>
        <end position="326"/>
    </location>
</feature>
<dbReference type="RefSeq" id="WP_043051225.1">
    <property type="nucleotide sequence ID" value="NZ_JXCQ01000079.1"/>
</dbReference>
<feature type="transmembrane region" description="Helical" evidence="8">
    <location>
        <begin position="134"/>
        <end position="157"/>
    </location>
</feature>
<evidence type="ECO:0000256" key="4">
    <source>
        <dbReference type="ARBA" id="ARBA00022475"/>
    </source>
</evidence>
<evidence type="ECO:0000256" key="7">
    <source>
        <dbReference type="ARBA" id="ARBA00023136"/>
    </source>
</evidence>
<dbReference type="Gene3D" id="1.20.1720.10">
    <property type="entry name" value="Multidrug resistance protein D"/>
    <property type="match status" value="1"/>
</dbReference>
<evidence type="ECO:0000256" key="2">
    <source>
        <dbReference type="ARBA" id="ARBA00006236"/>
    </source>
</evidence>
<organism evidence="10 11">
    <name type="scientific">Pseudomonas fluorescens</name>
    <dbReference type="NCBI Taxonomy" id="294"/>
    <lineage>
        <taxon>Bacteria</taxon>
        <taxon>Pseudomonadati</taxon>
        <taxon>Pseudomonadota</taxon>
        <taxon>Gammaproteobacteria</taxon>
        <taxon>Pseudomonadales</taxon>
        <taxon>Pseudomonadaceae</taxon>
        <taxon>Pseudomonas</taxon>
    </lineage>
</organism>
<dbReference type="EMBL" id="JXCQ01000079">
    <property type="protein sequence ID" value="KIR19067.1"/>
    <property type="molecule type" value="Genomic_DNA"/>
</dbReference>
<dbReference type="InterPro" id="IPR011701">
    <property type="entry name" value="MFS"/>
</dbReference>
<evidence type="ECO:0000256" key="6">
    <source>
        <dbReference type="ARBA" id="ARBA00022989"/>
    </source>
</evidence>
<feature type="transmembrane region" description="Helical" evidence="8">
    <location>
        <begin position="163"/>
        <end position="186"/>
    </location>
</feature>
<dbReference type="GO" id="GO:0005886">
    <property type="term" value="C:plasma membrane"/>
    <property type="evidence" value="ECO:0007669"/>
    <property type="project" value="UniProtKB-SubCell"/>
</dbReference>
<accession>A0A0D0RHV1</accession>
<feature type="transmembrane region" description="Helical" evidence="8">
    <location>
        <begin position="362"/>
        <end position="384"/>
    </location>
</feature>
<gene>
    <name evidence="10" type="primary">bcr_3</name>
    <name evidence="10" type="ORF">PFLU3_50470</name>
</gene>
<reference evidence="10 11" key="1">
    <citation type="submission" date="2015-01" db="EMBL/GenBank/DDBJ databases">
        <title>Genome sequence of the beneficial rhizobacterium Pseudomonas fluorescens 2-79.</title>
        <authorList>
            <person name="Thuermer A."/>
            <person name="Daniel R."/>
        </authorList>
    </citation>
    <scope>NUCLEOTIDE SEQUENCE [LARGE SCALE GENOMIC DNA]</scope>
    <source>
        <strain evidence="10 11">2-79</strain>
    </source>
</reference>
<dbReference type="PATRIC" id="fig|294.125.peg.5186"/>
<dbReference type="InterPro" id="IPR004812">
    <property type="entry name" value="Efflux_drug-R_Bcr/CmlA"/>
</dbReference>
<dbReference type="PANTHER" id="PTHR23502">
    <property type="entry name" value="MAJOR FACILITATOR SUPERFAMILY"/>
    <property type="match status" value="1"/>
</dbReference>
<evidence type="ECO:0000256" key="3">
    <source>
        <dbReference type="ARBA" id="ARBA00022448"/>
    </source>
</evidence>
<comment type="caution">
    <text evidence="8">Lacks conserved residue(s) required for the propagation of feature annotation.</text>
</comment>
<dbReference type="GO" id="GO:1990961">
    <property type="term" value="P:xenobiotic detoxification by transmembrane export across the plasma membrane"/>
    <property type="evidence" value="ECO:0007669"/>
    <property type="project" value="InterPro"/>
</dbReference>
<comment type="caution">
    <text evidence="10">The sequence shown here is derived from an EMBL/GenBank/DDBJ whole genome shotgun (WGS) entry which is preliminary data.</text>
</comment>
<feature type="transmembrane region" description="Helical" evidence="8">
    <location>
        <begin position="338"/>
        <end position="356"/>
    </location>
</feature>
<protein>
    <recommendedName>
        <fullName evidence="8">Bcr/CflA family efflux transporter</fullName>
    </recommendedName>
</protein>
<evidence type="ECO:0000313" key="10">
    <source>
        <dbReference type="EMBL" id="KIR19067.1"/>
    </source>
</evidence>
<keyword evidence="3 8" id="KW-0813">Transport</keyword>
<dbReference type="PANTHER" id="PTHR23502:SF132">
    <property type="entry name" value="POLYAMINE TRANSPORTER 2-RELATED"/>
    <property type="match status" value="1"/>
</dbReference>
<keyword evidence="7 8" id="KW-0472">Membrane</keyword>
<dbReference type="Pfam" id="PF07690">
    <property type="entry name" value="MFS_1"/>
    <property type="match status" value="1"/>
</dbReference>
<sequence length="395" mass="41833">MNSKMVITNSCLILVLGLFSIDLYNPALPEIARVFSVTDAQSQSLVVFYLAGFALSQLVYGPISDRKGRVPVIMVSLALGALGNYLTSTADSMQALYLFRLLTGIGAGGCPVISRAILSDTFKDKTELSKSLTVFSMASQVSPAIAPVLGGFITAALPWQYNFYALALITLLGAVFIKATLVETAPLQGVPAKRLEGFKVLLRDFNFMVYSLVSAVLFAITIGYFTASPFIYQLQFHLESQENGLLFVGYSAGIVLGSYLTKRFLNSYSPERILMTSLVALTVLAALAPLVLQAFNLVTAPAIVAYGFLVALGCGLSSPLLLGISLHGQAKHAGTGSALQGAIKMAGAALALYFFSEGHTSTAMGLMLGVLVMALFCLFAIALAQRIASRSVATA</sequence>
<name>A0A0D0RHV1_PSEFL</name>
<dbReference type="NCBIfam" id="TIGR00710">
    <property type="entry name" value="efflux_Bcr_CflA"/>
    <property type="match status" value="1"/>
</dbReference>
<comment type="similarity">
    <text evidence="2 8">Belongs to the major facilitator superfamily. Bcr/CmlA family.</text>
</comment>
<dbReference type="Proteomes" id="UP000032210">
    <property type="component" value="Unassembled WGS sequence"/>
</dbReference>
<feature type="transmembrane region" description="Helical" evidence="8">
    <location>
        <begin position="273"/>
        <end position="292"/>
    </location>
</feature>
<evidence type="ECO:0000313" key="11">
    <source>
        <dbReference type="Proteomes" id="UP000032210"/>
    </source>
</evidence>
<evidence type="ECO:0000256" key="5">
    <source>
        <dbReference type="ARBA" id="ARBA00022692"/>
    </source>
</evidence>
<keyword evidence="5 8" id="KW-0812">Transmembrane</keyword>
<feature type="transmembrane region" description="Helical" evidence="8">
    <location>
        <begin position="70"/>
        <end position="88"/>
    </location>
</feature>
<dbReference type="InterPro" id="IPR020846">
    <property type="entry name" value="MFS_dom"/>
</dbReference>
<dbReference type="GO" id="GO:0042910">
    <property type="term" value="F:xenobiotic transmembrane transporter activity"/>
    <property type="evidence" value="ECO:0007669"/>
    <property type="project" value="InterPro"/>
</dbReference>
<feature type="transmembrane region" description="Helical" evidence="8">
    <location>
        <begin position="244"/>
        <end position="261"/>
    </location>
</feature>